<dbReference type="SUPFAM" id="SSF46689">
    <property type="entry name" value="Homeodomain-like"/>
    <property type="match status" value="1"/>
</dbReference>
<accession>A0A5J6LAH3</accession>
<dbReference type="PROSITE" id="PS01081">
    <property type="entry name" value="HTH_TETR_1"/>
    <property type="match status" value="1"/>
</dbReference>
<proteinExistence type="predicted"/>
<dbReference type="Pfam" id="PF00440">
    <property type="entry name" value="TetR_N"/>
    <property type="match status" value="1"/>
</dbReference>
<dbReference type="InterPro" id="IPR050109">
    <property type="entry name" value="HTH-type_TetR-like_transc_reg"/>
</dbReference>
<sequence>MSRRKADAERTREIILDAAENTFLAQGVSRTTLAHIAEAAGVTRGAIYWHFEDKSALFDALLERVRVPLDEIVDAAIAQNGANPVICLRDIASRLLAAICYDLPLQRAATIVLHRCEKLEDDHPRISMITRLSEYAEAQVERLFEQIKLAGNLRANLSPVSARRQFHAFLIGTCFDWLQDTRKYSLADECDSFVETLMCGLFVEGALAAK</sequence>
<dbReference type="KEGG" id="nik:F5I99_02090"/>
<dbReference type="SUPFAM" id="SSF48498">
    <property type="entry name" value="Tetracyclin repressor-like, C-terminal domain"/>
    <property type="match status" value="1"/>
</dbReference>
<organism evidence="7 8">
    <name type="scientific">Nitrincola iocasae</name>
    <dbReference type="NCBI Taxonomy" id="2614693"/>
    <lineage>
        <taxon>Bacteria</taxon>
        <taxon>Pseudomonadati</taxon>
        <taxon>Pseudomonadota</taxon>
        <taxon>Gammaproteobacteria</taxon>
        <taxon>Oceanospirillales</taxon>
        <taxon>Oceanospirillaceae</taxon>
        <taxon>Nitrincola</taxon>
    </lineage>
</organism>
<evidence type="ECO:0000256" key="1">
    <source>
        <dbReference type="ARBA" id="ARBA00022491"/>
    </source>
</evidence>
<dbReference type="Gene3D" id="1.10.357.10">
    <property type="entry name" value="Tetracycline Repressor, domain 2"/>
    <property type="match status" value="1"/>
</dbReference>
<dbReference type="PROSITE" id="PS50977">
    <property type="entry name" value="HTH_TETR_2"/>
    <property type="match status" value="1"/>
</dbReference>
<keyword evidence="8" id="KW-1185">Reference proteome</keyword>
<evidence type="ECO:0000256" key="3">
    <source>
        <dbReference type="ARBA" id="ARBA00023125"/>
    </source>
</evidence>
<dbReference type="RefSeq" id="WP_151053423.1">
    <property type="nucleotide sequence ID" value="NZ_CP044222.1"/>
</dbReference>
<keyword evidence="4" id="KW-0804">Transcription</keyword>
<dbReference type="InterPro" id="IPR013572">
    <property type="entry name" value="Tscrpt_reg_MAATS_C"/>
</dbReference>
<name>A0A5J6LAH3_9GAMM</name>
<dbReference type="PANTHER" id="PTHR30055:SF240">
    <property type="entry name" value="HTH-TYPE TRANSCRIPTIONAL REGULATOR ACRR"/>
    <property type="match status" value="1"/>
</dbReference>
<evidence type="ECO:0000259" key="6">
    <source>
        <dbReference type="PROSITE" id="PS50977"/>
    </source>
</evidence>
<feature type="DNA-binding region" description="H-T-H motif" evidence="5">
    <location>
        <begin position="32"/>
        <end position="51"/>
    </location>
</feature>
<dbReference type="AlphaFoldDB" id="A0A5J6LAH3"/>
<evidence type="ECO:0000313" key="8">
    <source>
        <dbReference type="Proteomes" id="UP000325606"/>
    </source>
</evidence>
<dbReference type="EMBL" id="CP044222">
    <property type="protein sequence ID" value="QEW05378.1"/>
    <property type="molecule type" value="Genomic_DNA"/>
</dbReference>
<evidence type="ECO:0000256" key="5">
    <source>
        <dbReference type="PROSITE-ProRule" id="PRU00335"/>
    </source>
</evidence>
<keyword evidence="3 5" id="KW-0238">DNA-binding</keyword>
<dbReference type="PANTHER" id="PTHR30055">
    <property type="entry name" value="HTH-TYPE TRANSCRIPTIONAL REGULATOR RUTR"/>
    <property type="match status" value="1"/>
</dbReference>
<dbReference type="Proteomes" id="UP000325606">
    <property type="component" value="Chromosome"/>
</dbReference>
<dbReference type="Pfam" id="PF08361">
    <property type="entry name" value="TetR_C_2"/>
    <property type="match status" value="1"/>
</dbReference>
<gene>
    <name evidence="7" type="ORF">F5I99_02090</name>
</gene>
<evidence type="ECO:0000256" key="2">
    <source>
        <dbReference type="ARBA" id="ARBA00023015"/>
    </source>
</evidence>
<dbReference type="InterPro" id="IPR001647">
    <property type="entry name" value="HTH_TetR"/>
</dbReference>
<keyword evidence="2" id="KW-0805">Transcription regulation</keyword>
<keyword evidence="1" id="KW-0678">Repressor</keyword>
<dbReference type="InterPro" id="IPR023772">
    <property type="entry name" value="DNA-bd_HTH_TetR-type_CS"/>
</dbReference>
<feature type="domain" description="HTH tetR-type" evidence="6">
    <location>
        <begin position="9"/>
        <end position="69"/>
    </location>
</feature>
<protein>
    <submittedName>
        <fullName evidence="7">TetR family transcriptional regulator</fullName>
    </submittedName>
</protein>
<dbReference type="GO" id="GO:0000976">
    <property type="term" value="F:transcription cis-regulatory region binding"/>
    <property type="evidence" value="ECO:0007669"/>
    <property type="project" value="TreeGrafter"/>
</dbReference>
<dbReference type="PRINTS" id="PR00455">
    <property type="entry name" value="HTHTETR"/>
</dbReference>
<evidence type="ECO:0000256" key="4">
    <source>
        <dbReference type="ARBA" id="ARBA00023163"/>
    </source>
</evidence>
<dbReference type="InterPro" id="IPR009057">
    <property type="entry name" value="Homeodomain-like_sf"/>
</dbReference>
<reference evidence="7 8" key="1">
    <citation type="submission" date="2019-09" db="EMBL/GenBank/DDBJ databases">
        <title>Nitrincola iocasae sp. nov., a bacterium isolated from the sediment collected at a cold seep field in South China Sea.</title>
        <authorList>
            <person name="Zhang H."/>
            <person name="Wang H."/>
            <person name="Li C."/>
        </authorList>
    </citation>
    <scope>NUCLEOTIDE SEQUENCE [LARGE SCALE GENOMIC DNA]</scope>
    <source>
        <strain evidence="7 8">KXZD1103</strain>
    </source>
</reference>
<evidence type="ECO:0000313" key="7">
    <source>
        <dbReference type="EMBL" id="QEW05378.1"/>
    </source>
</evidence>
<dbReference type="GO" id="GO:0003700">
    <property type="term" value="F:DNA-binding transcription factor activity"/>
    <property type="evidence" value="ECO:0007669"/>
    <property type="project" value="TreeGrafter"/>
</dbReference>
<dbReference type="InterPro" id="IPR036271">
    <property type="entry name" value="Tet_transcr_reg_TetR-rel_C_sf"/>
</dbReference>